<accession>A0A6N8EE75</accession>
<dbReference type="OrthoDB" id="534700at2"/>
<sequence>MPDTPAESDCSACEPTKPRHSRLRGVEPFSAVANALEDGVSQRCAATRAGVARGTLRYWERRRVHAAPPESALAVFMETPEGVRWLRQMVVAGLVQRPIP</sequence>
<dbReference type="Gene3D" id="1.10.260.40">
    <property type="entry name" value="lambda repressor-like DNA-binding domains"/>
    <property type="match status" value="1"/>
</dbReference>
<dbReference type="EMBL" id="WNKT01000043">
    <property type="protein sequence ID" value="MTW22535.1"/>
    <property type="molecule type" value="Genomic_DNA"/>
</dbReference>
<comment type="caution">
    <text evidence="2">The sequence shown here is derived from an EMBL/GenBank/DDBJ whole genome shotgun (WGS) entry which is preliminary data.</text>
</comment>
<dbReference type="RefSeq" id="WP_155451093.1">
    <property type="nucleotide sequence ID" value="NZ_WNKT01000043.1"/>
</dbReference>
<dbReference type="GO" id="GO:0003677">
    <property type="term" value="F:DNA binding"/>
    <property type="evidence" value="ECO:0007669"/>
    <property type="project" value="InterPro"/>
</dbReference>
<organism evidence="2 3">
    <name type="scientific">Allochromatium palmeri</name>
    <dbReference type="NCBI Taxonomy" id="231048"/>
    <lineage>
        <taxon>Bacteria</taxon>
        <taxon>Pseudomonadati</taxon>
        <taxon>Pseudomonadota</taxon>
        <taxon>Gammaproteobacteria</taxon>
        <taxon>Chromatiales</taxon>
        <taxon>Chromatiaceae</taxon>
        <taxon>Allochromatium</taxon>
    </lineage>
</organism>
<proteinExistence type="predicted"/>
<reference evidence="2 3" key="1">
    <citation type="submission" date="2019-11" db="EMBL/GenBank/DDBJ databases">
        <title>Whole-genome sequence of the anaerobic purple sulfur bacterium Allochromatium palmeri DSM 15591.</title>
        <authorList>
            <person name="Kyndt J.A."/>
            <person name="Meyer T.E."/>
        </authorList>
    </citation>
    <scope>NUCLEOTIDE SEQUENCE [LARGE SCALE GENOMIC DNA]</scope>
    <source>
        <strain evidence="2 3">DSM 15591</strain>
    </source>
</reference>
<name>A0A6N8EE75_9GAMM</name>
<protein>
    <submittedName>
        <fullName evidence="2">Uncharacterized protein</fullName>
    </submittedName>
</protein>
<evidence type="ECO:0000313" key="2">
    <source>
        <dbReference type="EMBL" id="MTW22535.1"/>
    </source>
</evidence>
<gene>
    <name evidence="2" type="ORF">GJ668_15785</name>
</gene>
<keyword evidence="3" id="KW-1185">Reference proteome</keyword>
<dbReference type="AlphaFoldDB" id="A0A6N8EE75"/>
<feature type="region of interest" description="Disordered" evidence="1">
    <location>
        <begin position="1"/>
        <end position="21"/>
    </location>
</feature>
<dbReference type="Proteomes" id="UP000434044">
    <property type="component" value="Unassembled WGS sequence"/>
</dbReference>
<dbReference type="InterPro" id="IPR010982">
    <property type="entry name" value="Lambda_DNA-bd_dom_sf"/>
</dbReference>
<evidence type="ECO:0000256" key="1">
    <source>
        <dbReference type="SAM" id="MobiDB-lite"/>
    </source>
</evidence>
<evidence type="ECO:0000313" key="3">
    <source>
        <dbReference type="Proteomes" id="UP000434044"/>
    </source>
</evidence>